<dbReference type="Gene3D" id="3.40.50.1400">
    <property type="match status" value="2"/>
</dbReference>
<evidence type="ECO:0000256" key="6">
    <source>
        <dbReference type="ARBA" id="ARBA00024536"/>
    </source>
</evidence>
<dbReference type="PANTHER" id="PTHR11108">
    <property type="entry name" value="FERROCHELATASE"/>
    <property type="match status" value="1"/>
</dbReference>
<dbReference type="Proteomes" id="UP001055102">
    <property type="component" value="Unassembled WGS sequence"/>
</dbReference>
<dbReference type="NCBIfam" id="TIGR00109">
    <property type="entry name" value="hemH"/>
    <property type="match status" value="1"/>
</dbReference>
<dbReference type="PANTHER" id="PTHR11108:SF1">
    <property type="entry name" value="FERROCHELATASE, MITOCHONDRIAL"/>
    <property type="match status" value="1"/>
</dbReference>
<keyword evidence="10" id="KW-1185">Reference proteome</keyword>
<comment type="caution">
    <text evidence="9">The sequence shown here is derived from an EMBL/GenBank/DDBJ whole genome shotgun (WGS) entry which is preliminary data.</text>
</comment>
<feature type="binding site" evidence="7">
    <location>
        <position position="246"/>
    </location>
    <ligand>
        <name>Fe(2+)</name>
        <dbReference type="ChEBI" id="CHEBI:29033"/>
    </ligand>
</feature>
<dbReference type="SUPFAM" id="SSF53800">
    <property type="entry name" value="Chelatase"/>
    <property type="match status" value="1"/>
</dbReference>
<dbReference type="InterPro" id="IPR033659">
    <property type="entry name" value="Ferrochelatase_N"/>
</dbReference>
<reference evidence="9" key="2">
    <citation type="submission" date="2021-08" db="EMBL/GenBank/DDBJ databases">
        <authorList>
            <person name="Tani A."/>
            <person name="Ola A."/>
            <person name="Ogura Y."/>
            <person name="Katsura K."/>
            <person name="Hayashi T."/>
        </authorList>
    </citation>
    <scope>NUCLEOTIDE SEQUENCE</scope>
    <source>
        <strain evidence="9">LMG 23639</strain>
    </source>
</reference>
<name>A0ABQ4T361_9HYPH</name>
<dbReference type="EMBL" id="BPQR01000085">
    <property type="protein sequence ID" value="GJE08703.1"/>
    <property type="molecule type" value="Genomic_DNA"/>
</dbReference>
<proteinExistence type="inferred from homology"/>
<keyword evidence="7" id="KW-0479">Metal-binding</keyword>
<comment type="similarity">
    <text evidence="1 7 8">Belongs to the ferrochelatase family.</text>
</comment>
<comment type="pathway">
    <text evidence="7 8">Porphyrin-containing compound metabolism; protoheme biosynthesis; protoheme from protoporphyrin-IX: step 1/1.</text>
</comment>
<keyword evidence="4 7" id="KW-0456">Lyase</keyword>
<keyword evidence="5 7" id="KW-0627">Porphyrin biosynthesis</keyword>
<dbReference type="HAMAP" id="MF_00323">
    <property type="entry name" value="Ferrochelatase"/>
    <property type="match status" value="1"/>
</dbReference>
<dbReference type="Pfam" id="PF00762">
    <property type="entry name" value="Ferrochelatase"/>
    <property type="match status" value="1"/>
</dbReference>
<dbReference type="EC" id="4.98.1.1" evidence="7 8"/>
<dbReference type="InterPro" id="IPR001015">
    <property type="entry name" value="Ferrochelatase"/>
</dbReference>
<dbReference type="CDD" id="cd03411">
    <property type="entry name" value="Ferrochelatase_N"/>
    <property type="match status" value="1"/>
</dbReference>
<evidence type="ECO:0000256" key="3">
    <source>
        <dbReference type="ARBA" id="ARBA00023133"/>
    </source>
</evidence>
<evidence type="ECO:0000313" key="9">
    <source>
        <dbReference type="EMBL" id="GJE08703.1"/>
    </source>
</evidence>
<dbReference type="InterPro" id="IPR033644">
    <property type="entry name" value="Ferrochelatase_C"/>
</dbReference>
<evidence type="ECO:0000256" key="7">
    <source>
        <dbReference type="HAMAP-Rule" id="MF_00323"/>
    </source>
</evidence>
<gene>
    <name evidence="7 9" type="primary">hemH</name>
    <name evidence="9" type="ORF">AOPFMNJM_4046</name>
</gene>
<evidence type="ECO:0000256" key="2">
    <source>
        <dbReference type="ARBA" id="ARBA00023004"/>
    </source>
</evidence>
<keyword evidence="3 7" id="KW-0350">Heme biosynthesis</keyword>
<evidence type="ECO:0000256" key="8">
    <source>
        <dbReference type="RuleBase" id="RU000607"/>
    </source>
</evidence>
<keyword evidence="2 7" id="KW-0408">Iron</keyword>
<feature type="binding site" evidence="7">
    <location>
        <position position="327"/>
    </location>
    <ligand>
        <name>Fe(2+)</name>
        <dbReference type="ChEBI" id="CHEBI:29033"/>
    </ligand>
</feature>
<protein>
    <recommendedName>
        <fullName evidence="7 8">Ferrochelatase</fullName>
        <ecNumber evidence="7 8">4.98.1.1</ecNumber>
    </recommendedName>
    <alternativeName>
        <fullName evidence="7">Heme synthase</fullName>
    </alternativeName>
    <alternativeName>
        <fullName evidence="7">Protoheme ferro-lyase</fullName>
    </alternativeName>
</protein>
<comment type="catalytic activity">
    <reaction evidence="6">
        <text>Fe-coproporphyrin III + 2 H(+) = coproporphyrin III + Fe(2+)</text>
        <dbReference type="Rhea" id="RHEA:49572"/>
        <dbReference type="ChEBI" id="CHEBI:15378"/>
        <dbReference type="ChEBI" id="CHEBI:29033"/>
        <dbReference type="ChEBI" id="CHEBI:68438"/>
        <dbReference type="ChEBI" id="CHEBI:131725"/>
        <dbReference type="EC" id="4.99.1.9"/>
    </reaction>
    <physiologicalReaction direction="right-to-left" evidence="6">
        <dbReference type="Rhea" id="RHEA:49574"/>
    </physiologicalReaction>
</comment>
<evidence type="ECO:0000256" key="1">
    <source>
        <dbReference type="ARBA" id="ARBA00007718"/>
    </source>
</evidence>
<comment type="subcellular location">
    <subcellularLocation>
        <location evidence="7 8">Cytoplasm</location>
    </subcellularLocation>
</comment>
<comment type="catalytic activity">
    <reaction evidence="7 8">
        <text>heme b + 2 H(+) = protoporphyrin IX + Fe(2+)</text>
        <dbReference type="Rhea" id="RHEA:22584"/>
        <dbReference type="ChEBI" id="CHEBI:15378"/>
        <dbReference type="ChEBI" id="CHEBI:29033"/>
        <dbReference type="ChEBI" id="CHEBI:57306"/>
        <dbReference type="ChEBI" id="CHEBI:60344"/>
        <dbReference type="EC" id="4.98.1.1"/>
    </reaction>
</comment>
<dbReference type="CDD" id="cd00419">
    <property type="entry name" value="Ferrochelatase_C"/>
    <property type="match status" value="1"/>
</dbReference>
<keyword evidence="7 8" id="KW-0963">Cytoplasm</keyword>
<reference evidence="9" key="1">
    <citation type="journal article" date="2021" name="Front. Microbiol.">
        <title>Comprehensive Comparative Genomics and Phenotyping of Methylobacterium Species.</title>
        <authorList>
            <person name="Alessa O."/>
            <person name="Ogura Y."/>
            <person name="Fujitani Y."/>
            <person name="Takami H."/>
            <person name="Hayashi T."/>
            <person name="Sahin N."/>
            <person name="Tani A."/>
        </authorList>
    </citation>
    <scope>NUCLEOTIDE SEQUENCE</scope>
    <source>
        <strain evidence="9">LMG 23639</strain>
    </source>
</reference>
<evidence type="ECO:0000313" key="10">
    <source>
        <dbReference type="Proteomes" id="UP001055102"/>
    </source>
</evidence>
<organism evidence="9 10">
    <name type="scientific">Methylobacterium jeotgali</name>
    <dbReference type="NCBI Taxonomy" id="381630"/>
    <lineage>
        <taxon>Bacteria</taxon>
        <taxon>Pseudomonadati</taxon>
        <taxon>Pseudomonadota</taxon>
        <taxon>Alphaproteobacteria</taxon>
        <taxon>Hyphomicrobiales</taxon>
        <taxon>Methylobacteriaceae</taxon>
        <taxon>Methylobacterium</taxon>
    </lineage>
</organism>
<dbReference type="PROSITE" id="PS00534">
    <property type="entry name" value="FERROCHELATASE"/>
    <property type="match status" value="1"/>
</dbReference>
<evidence type="ECO:0000256" key="5">
    <source>
        <dbReference type="ARBA" id="ARBA00023244"/>
    </source>
</evidence>
<dbReference type="InterPro" id="IPR019772">
    <property type="entry name" value="Ferrochelatase_AS"/>
</dbReference>
<comment type="function">
    <text evidence="7 8">Catalyzes the ferrous insertion into protoporphyrin IX.</text>
</comment>
<sequence>MTAPTTVGPGAAAVLERADAAGAVRAMNERVEPTLLAGAAAMPADHPAIRCGRVGVLIMNLGTPEATSYWPMRAYLKEFLSDRRVIEVPRLIWWPLLNLIILTKRPGPKGRDYASIWNKERDEGPLKTITRGQCERLQAAMGDSVVVDWAMRYGKPEVSARIQALLDRGCDRILLVPLYPQYAAATSATACDQAFKALMKMRWQPTVRVSPPYHDDPVYIEAIAQSIREGLAKLDFEPEVILTSFHGVPKSYLLKGDPYHCQCVKTGRLIREALGFSPERMRTTFQSRFGNEEWLKPYTDETVQALAKSGVKRMAIVAPGFTADCLETLEELDGENRHYFEENGGERFAYIPCLNDGDLGMRVIEHVVARELKGWV</sequence>
<evidence type="ECO:0000256" key="4">
    <source>
        <dbReference type="ARBA" id="ARBA00023239"/>
    </source>
</evidence>
<accession>A0ABQ4T361</accession>